<gene>
    <name evidence="1" type="ORF">GLYMA_08G153300</name>
</gene>
<evidence type="ECO:0000313" key="1">
    <source>
        <dbReference type="EMBL" id="KRH43493.1"/>
    </source>
</evidence>
<name>A0A0R0IT79_SOYBN</name>
<keyword evidence="3" id="KW-1185">Reference proteome</keyword>
<dbReference type="EMBL" id="CM000841">
    <property type="protein sequence ID" value="KRH43493.1"/>
    <property type="molecule type" value="Genomic_DNA"/>
</dbReference>
<dbReference type="AlphaFoldDB" id="A0A0R0IT79"/>
<evidence type="ECO:0000313" key="3">
    <source>
        <dbReference type="Proteomes" id="UP000008827"/>
    </source>
</evidence>
<dbReference type="Gramene" id="KRH43493">
    <property type="protein sequence ID" value="KRH43493"/>
    <property type="gene ID" value="GLYMA_08G153300"/>
</dbReference>
<dbReference type="Proteomes" id="UP000008827">
    <property type="component" value="Chromosome 8"/>
</dbReference>
<proteinExistence type="predicted"/>
<dbReference type="InParanoid" id="A0A0R0IT79"/>
<protein>
    <submittedName>
        <fullName evidence="1 2">Uncharacterized protein</fullName>
    </submittedName>
</protein>
<reference evidence="2" key="2">
    <citation type="submission" date="2018-02" db="UniProtKB">
        <authorList>
            <consortium name="EnsemblPlants"/>
        </authorList>
    </citation>
    <scope>IDENTIFICATION</scope>
    <source>
        <strain evidence="2">Williams 82</strain>
    </source>
</reference>
<organism evidence="1">
    <name type="scientific">Glycine max</name>
    <name type="common">Soybean</name>
    <name type="synonym">Glycine hispida</name>
    <dbReference type="NCBI Taxonomy" id="3847"/>
    <lineage>
        <taxon>Eukaryota</taxon>
        <taxon>Viridiplantae</taxon>
        <taxon>Streptophyta</taxon>
        <taxon>Embryophyta</taxon>
        <taxon>Tracheophyta</taxon>
        <taxon>Spermatophyta</taxon>
        <taxon>Magnoliopsida</taxon>
        <taxon>eudicotyledons</taxon>
        <taxon>Gunneridae</taxon>
        <taxon>Pentapetalae</taxon>
        <taxon>rosids</taxon>
        <taxon>fabids</taxon>
        <taxon>Fabales</taxon>
        <taxon>Fabaceae</taxon>
        <taxon>Papilionoideae</taxon>
        <taxon>50 kb inversion clade</taxon>
        <taxon>NPAAA clade</taxon>
        <taxon>indigoferoid/millettioid clade</taxon>
        <taxon>Phaseoleae</taxon>
        <taxon>Glycine</taxon>
        <taxon>Glycine subgen. Soja</taxon>
    </lineage>
</organism>
<evidence type="ECO:0000313" key="2">
    <source>
        <dbReference type="EnsemblPlants" id="KRH43493"/>
    </source>
</evidence>
<dbReference type="EnsemblPlants" id="KRH43493">
    <property type="protein sequence ID" value="KRH43493"/>
    <property type="gene ID" value="GLYMA_08G153300"/>
</dbReference>
<reference evidence="1 2" key="1">
    <citation type="journal article" date="2010" name="Nature">
        <title>Genome sequence of the palaeopolyploid soybean.</title>
        <authorList>
            <person name="Schmutz J."/>
            <person name="Cannon S.B."/>
            <person name="Schlueter J."/>
            <person name="Ma J."/>
            <person name="Mitros T."/>
            <person name="Nelson W."/>
            <person name="Hyten D.L."/>
            <person name="Song Q."/>
            <person name="Thelen J.J."/>
            <person name="Cheng J."/>
            <person name="Xu D."/>
            <person name="Hellsten U."/>
            <person name="May G.D."/>
            <person name="Yu Y."/>
            <person name="Sakurai T."/>
            <person name="Umezawa T."/>
            <person name="Bhattacharyya M.K."/>
            <person name="Sandhu D."/>
            <person name="Valliyodan B."/>
            <person name="Lindquist E."/>
            <person name="Peto M."/>
            <person name="Grant D."/>
            <person name="Shu S."/>
            <person name="Goodstein D."/>
            <person name="Barry K."/>
            <person name="Futrell-Griggs M."/>
            <person name="Abernathy B."/>
            <person name="Du J."/>
            <person name="Tian Z."/>
            <person name="Zhu L."/>
            <person name="Gill N."/>
            <person name="Joshi T."/>
            <person name="Libault M."/>
            <person name="Sethuraman A."/>
            <person name="Zhang X.-C."/>
            <person name="Shinozaki K."/>
            <person name="Nguyen H.T."/>
            <person name="Wing R.A."/>
            <person name="Cregan P."/>
            <person name="Specht J."/>
            <person name="Grimwood J."/>
            <person name="Rokhsar D."/>
            <person name="Stacey G."/>
            <person name="Shoemaker R.C."/>
            <person name="Jackson S.A."/>
        </authorList>
    </citation>
    <scope>NUCLEOTIDE SEQUENCE [LARGE SCALE GENOMIC DNA]</scope>
    <source>
        <strain evidence="2">cv. Williams 82</strain>
        <tissue evidence="1">Callus</tissue>
    </source>
</reference>
<reference evidence="1" key="3">
    <citation type="submission" date="2018-07" db="EMBL/GenBank/DDBJ databases">
        <title>WGS assembly of Glycine max.</title>
        <authorList>
            <person name="Schmutz J."/>
            <person name="Cannon S."/>
            <person name="Schlueter J."/>
            <person name="Ma J."/>
            <person name="Mitros T."/>
            <person name="Nelson W."/>
            <person name="Hyten D."/>
            <person name="Song Q."/>
            <person name="Thelen J."/>
            <person name="Cheng J."/>
            <person name="Xu D."/>
            <person name="Hellsten U."/>
            <person name="May G."/>
            <person name="Yu Y."/>
            <person name="Sakurai T."/>
            <person name="Umezawa T."/>
            <person name="Bhattacharyya M."/>
            <person name="Sandhu D."/>
            <person name="Valliyodan B."/>
            <person name="Lindquist E."/>
            <person name="Peto M."/>
            <person name="Grant D."/>
            <person name="Shu S."/>
            <person name="Goodstein D."/>
            <person name="Barry K."/>
            <person name="Futrell-Griggs M."/>
            <person name="Abernathy B."/>
            <person name="Du J."/>
            <person name="Tian Z."/>
            <person name="Zhu L."/>
            <person name="Gill N."/>
            <person name="Joshi T."/>
            <person name="Libault M."/>
            <person name="Sethuraman A."/>
            <person name="Zhang X."/>
            <person name="Shinozaki K."/>
            <person name="Nguyen H."/>
            <person name="Wing R."/>
            <person name="Cregan P."/>
            <person name="Specht J."/>
            <person name="Grimwood J."/>
            <person name="Rokhsar D."/>
            <person name="Stacey G."/>
            <person name="Shoemaker R."/>
            <person name="Jackson S."/>
        </authorList>
    </citation>
    <scope>NUCLEOTIDE SEQUENCE</scope>
    <source>
        <tissue evidence="1">Callus</tissue>
    </source>
</reference>
<accession>A0A0R0IT79</accession>
<sequence>MLEVLIFTTYTKILSRIDCVEYIFTIKFGMLQLVCNGTKILAGIKSLDPYHQIKWQTTI</sequence>